<dbReference type="SUPFAM" id="SSF51735">
    <property type="entry name" value="NAD(P)-binding Rossmann-fold domains"/>
    <property type="match status" value="1"/>
</dbReference>
<reference evidence="6" key="1">
    <citation type="submission" date="2022-06" db="EMBL/GenBank/DDBJ databases">
        <title>Alkalimarinus sp. nov., isolated from gut of a Alitta virens.</title>
        <authorList>
            <person name="Yang A.I."/>
            <person name="Shin N.-R."/>
        </authorList>
    </citation>
    <scope>NUCLEOTIDE SEQUENCE</scope>
    <source>
        <strain evidence="6">A2M4</strain>
    </source>
</reference>
<protein>
    <submittedName>
        <fullName evidence="6">Fatty acyl-CoA reductase</fullName>
    </submittedName>
</protein>
<gene>
    <name evidence="6" type="ORF">NKI27_05230</name>
</gene>
<accession>A0ABY6N4V2</accession>
<dbReference type="Proteomes" id="UP001163739">
    <property type="component" value="Chromosome"/>
</dbReference>
<dbReference type="RefSeq" id="WP_265048633.1">
    <property type="nucleotide sequence ID" value="NZ_CP100390.1"/>
</dbReference>
<dbReference type="InterPro" id="IPR013120">
    <property type="entry name" value="FAR_NAD-bd"/>
</dbReference>
<keyword evidence="7" id="KW-1185">Reference proteome</keyword>
<dbReference type="Pfam" id="PF03015">
    <property type="entry name" value="Sterile"/>
    <property type="match status" value="1"/>
</dbReference>
<evidence type="ECO:0000256" key="3">
    <source>
        <dbReference type="ARBA" id="ARBA00023098"/>
    </source>
</evidence>
<evidence type="ECO:0000259" key="4">
    <source>
        <dbReference type="Pfam" id="PF03015"/>
    </source>
</evidence>
<dbReference type="Gene3D" id="3.40.50.720">
    <property type="entry name" value="NAD(P)-binding Rossmann-like Domain"/>
    <property type="match status" value="1"/>
</dbReference>
<keyword evidence="2" id="KW-0444">Lipid biosynthesis</keyword>
<dbReference type="InterPro" id="IPR033640">
    <property type="entry name" value="FAR_C"/>
</dbReference>
<dbReference type="EMBL" id="CP100390">
    <property type="protein sequence ID" value="UZE97151.1"/>
    <property type="molecule type" value="Genomic_DNA"/>
</dbReference>
<dbReference type="InterPro" id="IPR036291">
    <property type="entry name" value="NAD(P)-bd_dom_sf"/>
</dbReference>
<evidence type="ECO:0000256" key="2">
    <source>
        <dbReference type="ARBA" id="ARBA00022516"/>
    </source>
</evidence>
<evidence type="ECO:0000256" key="1">
    <source>
        <dbReference type="ARBA" id="ARBA00005928"/>
    </source>
</evidence>
<evidence type="ECO:0000313" key="6">
    <source>
        <dbReference type="EMBL" id="UZE97151.1"/>
    </source>
</evidence>
<sequence>MVANKLSVKALKNTGISVINALKGKHVLVTGTTGFVGKVIIEKLMRDVPEIGGIHLLIRGNSKYPTAQGRFKHEIASASVFEKMNADDPEAFQRFCDQNIHCITGEITERHFGLNTAEFNLLINKVDVVVNSAASVNFREPLDQALSINALSLYNIAEFSRLAGRIPVLQVSTCYVNGFNQGDLAEENVEPASGLIPYDHRGYYRVEGLIEELQDKVAALKSSYTEGVLQEKLIDLGIAEANRLGWNDTYTFTKWMGEQILRKTLQETALTLLRPAIVESTLIGPVPGWIEGVKVADAILMAYAREKVTFFPGDPNGIIDIIPADLVANSIILGVAELLDQTDTTFLGNSVNPPHRVYQCCSSGTNPVTIDEMIKLVQQEADENYQQYKKLFYRKPKRPFVMVSKHLFLGMMNTIKLPLMMLNKVGKWFGQDIHVKTLDNVETAMNLSTVFSFYSEPKYRFHNPQLIALSQRINETERSIFPVDARLIDWARYIRKIHIPGLNRYALKERKPYKRKPAVEDKKSKAA</sequence>
<dbReference type="PANTHER" id="PTHR11011:SF45">
    <property type="entry name" value="FATTY ACYL-COA REDUCTASE CG8306-RELATED"/>
    <property type="match status" value="1"/>
</dbReference>
<name>A0ABY6N4V2_9ALTE</name>
<dbReference type="Pfam" id="PF07993">
    <property type="entry name" value="NAD_binding_4"/>
    <property type="match status" value="1"/>
</dbReference>
<evidence type="ECO:0000259" key="5">
    <source>
        <dbReference type="Pfam" id="PF07993"/>
    </source>
</evidence>
<organism evidence="6 7">
    <name type="scientific">Alkalimarinus alittae</name>
    <dbReference type="NCBI Taxonomy" id="2961619"/>
    <lineage>
        <taxon>Bacteria</taxon>
        <taxon>Pseudomonadati</taxon>
        <taxon>Pseudomonadota</taxon>
        <taxon>Gammaproteobacteria</taxon>
        <taxon>Alteromonadales</taxon>
        <taxon>Alteromonadaceae</taxon>
        <taxon>Alkalimarinus</taxon>
    </lineage>
</organism>
<proteinExistence type="inferred from homology"/>
<feature type="domain" description="Fatty acyl-CoA reductase C-terminal" evidence="4">
    <location>
        <begin position="416"/>
        <end position="509"/>
    </location>
</feature>
<dbReference type="InterPro" id="IPR026055">
    <property type="entry name" value="FAR"/>
</dbReference>
<dbReference type="CDD" id="cd09071">
    <property type="entry name" value="FAR_C"/>
    <property type="match status" value="1"/>
</dbReference>
<keyword evidence="3" id="KW-0443">Lipid metabolism</keyword>
<dbReference type="CDD" id="cd05236">
    <property type="entry name" value="FAR-N_SDR_e"/>
    <property type="match status" value="1"/>
</dbReference>
<dbReference type="PANTHER" id="PTHR11011">
    <property type="entry name" value="MALE STERILITY PROTEIN 2-RELATED"/>
    <property type="match status" value="1"/>
</dbReference>
<evidence type="ECO:0000313" key="7">
    <source>
        <dbReference type="Proteomes" id="UP001163739"/>
    </source>
</evidence>
<feature type="domain" description="Thioester reductase (TE)" evidence="5">
    <location>
        <begin position="29"/>
        <end position="331"/>
    </location>
</feature>
<comment type="similarity">
    <text evidence="1">Belongs to the fatty acyl-CoA reductase family.</text>
</comment>